<feature type="region of interest" description="Disordered" evidence="1">
    <location>
        <begin position="138"/>
        <end position="167"/>
    </location>
</feature>
<reference evidence="2 3" key="1">
    <citation type="submission" date="2013-11" db="EMBL/GenBank/DDBJ databases">
        <title>Opisthorchis viverrini - life in the bile duct.</title>
        <authorList>
            <person name="Young N.D."/>
            <person name="Nagarajan N."/>
            <person name="Lin S.J."/>
            <person name="Korhonen P.K."/>
            <person name="Jex A.R."/>
            <person name="Hall R.S."/>
            <person name="Safavi-Hemami H."/>
            <person name="Kaewkong W."/>
            <person name="Bertrand D."/>
            <person name="Gao S."/>
            <person name="Seet Q."/>
            <person name="Wongkham S."/>
            <person name="Teh B.T."/>
            <person name="Wongkham C."/>
            <person name="Intapan P.M."/>
            <person name="Maleewong W."/>
            <person name="Yang X."/>
            <person name="Hu M."/>
            <person name="Wang Z."/>
            <person name="Hofmann A."/>
            <person name="Sternberg P.W."/>
            <person name="Tan P."/>
            <person name="Wang J."/>
            <person name="Gasser R.B."/>
        </authorList>
    </citation>
    <scope>NUCLEOTIDE SEQUENCE [LARGE SCALE GENOMIC DNA]</scope>
</reference>
<dbReference type="AlphaFoldDB" id="A0A074ZMD5"/>
<dbReference type="EMBL" id="KL596735">
    <property type="protein sequence ID" value="KER26932.1"/>
    <property type="molecule type" value="Genomic_DNA"/>
</dbReference>
<accession>A0A074ZMD5</accession>
<proteinExistence type="predicted"/>
<dbReference type="Proteomes" id="UP000054324">
    <property type="component" value="Unassembled WGS sequence"/>
</dbReference>
<dbReference type="CTD" id="20320096"/>
<dbReference type="OrthoDB" id="10576467at2759"/>
<organism evidence="2 3">
    <name type="scientific">Opisthorchis viverrini</name>
    <name type="common">Southeast Asian liver fluke</name>
    <dbReference type="NCBI Taxonomy" id="6198"/>
    <lineage>
        <taxon>Eukaryota</taxon>
        <taxon>Metazoa</taxon>
        <taxon>Spiralia</taxon>
        <taxon>Lophotrochozoa</taxon>
        <taxon>Platyhelminthes</taxon>
        <taxon>Trematoda</taxon>
        <taxon>Digenea</taxon>
        <taxon>Opisthorchiida</taxon>
        <taxon>Opisthorchiata</taxon>
        <taxon>Opisthorchiidae</taxon>
        <taxon>Opisthorchis</taxon>
    </lineage>
</organism>
<evidence type="ECO:0000256" key="1">
    <source>
        <dbReference type="SAM" id="MobiDB-lite"/>
    </source>
</evidence>
<name>A0A074ZMD5_OPIVI</name>
<evidence type="ECO:0000313" key="2">
    <source>
        <dbReference type="EMBL" id="KER26932.1"/>
    </source>
</evidence>
<protein>
    <submittedName>
        <fullName evidence="2">Uncharacterized protein</fullName>
    </submittedName>
</protein>
<dbReference type="KEGG" id="ovi:T265_05914"/>
<dbReference type="GeneID" id="20320096"/>
<gene>
    <name evidence="2" type="ORF">T265_05914</name>
</gene>
<sequence length="216" mass="25141">MTCPKSDPKNTQDSYDIWTEVSNSLNANIFARMNFVRSDVRVLSLDEINDTPFQGRLLKVVLEYNRKGKLEYTYTFRMMNDEKVQQYMHCTASSLIKPGSSNREVNITGCWRCVTSKLALSQQICHHPPSMWMEYQQEEMTETASPTYPGSDEDSEEPDTDYRSRSLEVKNHQFGVNGWKEKRQLLKRMIKLLNRKASPFVEKLYLSGVPNLLIEH</sequence>
<keyword evidence="3" id="KW-1185">Reference proteome</keyword>
<dbReference type="RefSeq" id="XP_009169313.1">
    <property type="nucleotide sequence ID" value="XM_009171049.1"/>
</dbReference>
<evidence type="ECO:0000313" key="3">
    <source>
        <dbReference type="Proteomes" id="UP000054324"/>
    </source>
</evidence>